<dbReference type="Proteomes" id="UP000712600">
    <property type="component" value="Unassembled WGS sequence"/>
</dbReference>
<dbReference type="AlphaFoldDB" id="A0A8S9SBF7"/>
<name>A0A8S9SBF7_BRACR</name>
<comment type="caution">
    <text evidence="2">The sequence shown here is derived from an EMBL/GenBank/DDBJ whole genome shotgun (WGS) entry which is preliminary data.</text>
</comment>
<feature type="compositionally biased region" description="Basic residues" evidence="1">
    <location>
        <begin position="53"/>
        <end position="62"/>
    </location>
</feature>
<reference evidence="2" key="1">
    <citation type="submission" date="2019-12" db="EMBL/GenBank/DDBJ databases">
        <title>Genome sequencing and annotation of Brassica cretica.</title>
        <authorList>
            <person name="Studholme D.J."/>
            <person name="Sarris P."/>
        </authorList>
    </citation>
    <scope>NUCLEOTIDE SEQUENCE</scope>
    <source>
        <strain evidence="2">PFS-109/04</strain>
        <tissue evidence="2">Leaf</tissue>
    </source>
</reference>
<feature type="region of interest" description="Disordered" evidence="1">
    <location>
        <begin position="1"/>
        <end position="82"/>
    </location>
</feature>
<protein>
    <submittedName>
        <fullName evidence="2">Uncharacterized protein</fullName>
    </submittedName>
</protein>
<proteinExistence type="predicted"/>
<evidence type="ECO:0000313" key="2">
    <source>
        <dbReference type="EMBL" id="KAF3598651.1"/>
    </source>
</evidence>
<accession>A0A8S9SBF7</accession>
<dbReference type="EMBL" id="QGKX02000004">
    <property type="protein sequence ID" value="KAF3598651.1"/>
    <property type="molecule type" value="Genomic_DNA"/>
</dbReference>
<gene>
    <name evidence="2" type="ORF">F2Q69_00034947</name>
</gene>
<sequence>MPEGINRAPLVGGSEDEAEHSQEVIATPSVQAQPSDRLTRQLVRRSSVTPPNRSRHRSNHRPTIKEEHDRRPDRLPRFGSVT</sequence>
<evidence type="ECO:0000256" key="1">
    <source>
        <dbReference type="SAM" id="MobiDB-lite"/>
    </source>
</evidence>
<feature type="compositionally biased region" description="Basic and acidic residues" evidence="1">
    <location>
        <begin position="63"/>
        <end position="76"/>
    </location>
</feature>
<evidence type="ECO:0000313" key="3">
    <source>
        <dbReference type="Proteomes" id="UP000712600"/>
    </source>
</evidence>
<organism evidence="2 3">
    <name type="scientific">Brassica cretica</name>
    <name type="common">Mustard</name>
    <dbReference type="NCBI Taxonomy" id="69181"/>
    <lineage>
        <taxon>Eukaryota</taxon>
        <taxon>Viridiplantae</taxon>
        <taxon>Streptophyta</taxon>
        <taxon>Embryophyta</taxon>
        <taxon>Tracheophyta</taxon>
        <taxon>Spermatophyta</taxon>
        <taxon>Magnoliopsida</taxon>
        <taxon>eudicotyledons</taxon>
        <taxon>Gunneridae</taxon>
        <taxon>Pentapetalae</taxon>
        <taxon>rosids</taxon>
        <taxon>malvids</taxon>
        <taxon>Brassicales</taxon>
        <taxon>Brassicaceae</taxon>
        <taxon>Brassiceae</taxon>
        <taxon>Brassica</taxon>
    </lineage>
</organism>